<organism evidence="6 7">
    <name type="scientific">Betta splendens</name>
    <name type="common">Siamese fighting fish</name>
    <dbReference type="NCBI Taxonomy" id="158456"/>
    <lineage>
        <taxon>Eukaryota</taxon>
        <taxon>Metazoa</taxon>
        <taxon>Chordata</taxon>
        <taxon>Craniata</taxon>
        <taxon>Vertebrata</taxon>
        <taxon>Euteleostomi</taxon>
        <taxon>Actinopterygii</taxon>
        <taxon>Neopterygii</taxon>
        <taxon>Teleostei</taxon>
        <taxon>Neoteleostei</taxon>
        <taxon>Acanthomorphata</taxon>
        <taxon>Anabantaria</taxon>
        <taxon>Anabantiformes</taxon>
        <taxon>Anabantoidei</taxon>
        <taxon>Osphronemidae</taxon>
        <taxon>Betta</taxon>
    </lineage>
</organism>
<dbReference type="GeneID" id="114852644"/>
<dbReference type="GO" id="GO:0004060">
    <property type="term" value="F:arylamine N-acetyltransferase activity"/>
    <property type="evidence" value="ECO:0007669"/>
    <property type="project" value="UniProtKB-EC"/>
</dbReference>
<keyword evidence="6" id="KW-1185">Reference proteome</keyword>
<dbReference type="Proteomes" id="UP000515150">
    <property type="component" value="Chromosome 3"/>
</dbReference>
<keyword evidence="3 5" id="KW-0808">Transferase</keyword>
<dbReference type="RefSeq" id="XP_029001017.1">
    <property type="nucleotide sequence ID" value="XM_029145184.3"/>
</dbReference>
<evidence type="ECO:0000256" key="1">
    <source>
        <dbReference type="ARBA" id="ARBA00006547"/>
    </source>
</evidence>
<evidence type="ECO:0000256" key="3">
    <source>
        <dbReference type="ARBA" id="ARBA00022679"/>
    </source>
</evidence>
<name>A0A6P7M457_BETSP</name>
<reference evidence="7" key="1">
    <citation type="submission" date="2025-08" db="UniProtKB">
        <authorList>
            <consortium name="RefSeq"/>
        </authorList>
    </citation>
    <scope>IDENTIFICATION</scope>
</reference>
<evidence type="ECO:0000256" key="4">
    <source>
        <dbReference type="ARBA" id="ARBA00023315"/>
    </source>
</evidence>
<dbReference type="PANTHER" id="PTHR11786">
    <property type="entry name" value="N-HYDROXYARYLAMINE O-ACETYLTRANSFERASE"/>
    <property type="match status" value="1"/>
</dbReference>
<dbReference type="InterPro" id="IPR001447">
    <property type="entry name" value="Arylamine_N-AcTrfase"/>
</dbReference>
<dbReference type="Pfam" id="PF00797">
    <property type="entry name" value="Acetyltransf_2"/>
    <property type="match status" value="1"/>
</dbReference>
<dbReference type="KEGG" id="bspl:114852644"/>
<accession>A0A6P7M457</accession>
<dbReference type="PRINTS" id="PR01543">
    <property type="entry name" value="ANATRNSFRASE"/>
</dbReference>
<comment type="similarity">
    <text evidence="1 5">Belongs to the arylamine N-acetyltransferase family.</text>
</comment>
<proteinExistence type="inferred from homology"/>
<dbReference type="OrthoDB" id="10260017at2759"/>
<dbReference type="PANTHER" id="PTHR11786:SF8">
    <property type="entry name" value="ARYLAMINE N-ACETYLTRANSFERASE 1"/>
    <property type="match status" value="1"/>
</dbReference>
<sequence>MKGKMNLDEYFRRIGFHGSYSKLDLATLKLIHKQHVMSLPFENLSVHCGDKITMDLEVIYDKIVRNSRGGCCLENNSLFGWVLREMGYDTVTLGARVDIDGCGSTDNHLVNKVVIDGKSYIADVSYGMSFQVREPLELVSGKDQPQAAGIFRLIDQGDVWVLEKTSRKPKLVNPEFNKLNLVNRDETKEIYRFSLTPVEVDHFFEICHFLQTDPNSLFINKSICSLQTPTGFRGLIGWTYSEVTYKPEEGIDVIDIRDISDDEIDQTLKEKFNIKLQNKLQPVNNKTCFTI</sequence>
<evidence type="ECO:0000313" key="6">
    <source>
        <dbReference type="Proteomes" id="UP000515150"/>
    </source>
</evidence>
<gene>
    <name evidence="7" type="primary">LOC114852644</name>
</gene>
<evidence type="ECO:0000313" key="7">
    <source>
        <dbReference type="RefSeq" id="XP_029001017.1"/>
    </source>
</evidence>
<dbReference type="FunFam" id="3.30.2140.20:FF:000001">
    <property type="entry name" value="Arylamine N-acetyltransferase 1"/>
    <property type="match status" value="1"/>
</dbReference>
<evidence type="ECO:0000256" key="5">
    <source>
        <dbReference type="RuleBase" id="RU003452"/>
    </source>
</evidence>
<dbReference type="InterPro" id="IPR038765">
    <property type="entry name" value="Papain-like_cys_pep_sf"/>
</dbReference>
<dbReference type="Gene3D" id="3.30.2140.20">
    <property type="match status" value="1"/>
</dbReference>
<protein>
    <recommendedName>
        <fullName evidence="2">arylamine N-acetyltransferase</fullName>
        <ecNumber evidence="2">2.3.1.5</ecNumber>
    </recommendedName>
</protein>
<dbReference type="SUPFAM" id="SSF54001">
    <property type="entry name" value="Cysteine proteinases"/>
    <property type="match status" value="1"/>
</dbReference>
<dbReference type="AlphaFoldDB" id="A0A6P7M457"/>
<dbReference type="InterPro" id="IPR053710">
    <property type="entry name" value="Arylamine_NAT_domain_sf"/>
</dbReference>
<dbReference type="EC" id="2.3.1.5" evidence="2"/>
<keyword evidence="4 5" id="KW-0012">Acyltransferase</keyword>
<evidence type="ECO:0000256" key="2">
    <source>
        <dbReference type="ARBA" id="ARBA00012701"/>
    </source>
</evidence>